<dbReference type="Proteomes" id="UP001144256">
    <property type="component" value="Unassembled WGS sequence"/>
</dbReference>
<dbReference type="AlphaFoldDB" id="A0A9W6DDZ0"/>
<protein>
    <submittedName>
        <fullName evidence="1">Uncharacterized protein</fullName>
    </submittedName>
</protein>
<organism evidence="1 2">
    <name type="scientific">Vallitalea longa</name>
    <dbReference type="NCBI Taxonomy" id="2936439"/>
    <lineage>
        <taxon>Bacteria</taxon>
        <taxon>Bacillati</taxon>
        <taxon>Bacillota</taxon>
        <taxon>Clostridia</taxon>
        <taxon>Lachnospirales</taxon>
        <taxon>Vallitaleaceae</taxon>
        <taxon>Vallitalea</taxon>
    </lineage>
</organism>
<proteinExistence type="predicted"/>
<gene>
    <name evidence="1" type="ORF">SH1V18_02920</name>
</gene>
<sequence length="46" mass="5380">MKNGEIEIKYVKGIKVICNHQLEGDKSEVENRVFKILITSIQKNEY</sequence>
<keyword evidence="2" id="KW-1185">Reference proteome</keyword>
<comment type="caution">
    <text evidence="1">The sequence shown here is derived from an EMBL/GenBank/DDBJ whole genome shotgun (WGS) entry which is preliminary data.</text>
</comment>
<evidence type="ECO:0000313" key="1">
    <source>
        <dbReference type="EMBL" id="GKX27812.1"/>
    </source>
</evidence>
<reference evidence="1" key="1">
    <citation type="submission" date="2022-06" db="EMBL/GenBank/DDBJ databases">
        <title>Vallitalea longa sp. nov., an anaerobic bacterium isolated from marine sediment.</title>
        <authorList>
            <person name="Hirano S."/>
            <person name="Terahara T."/>
            <person name="Mori K."/>
            <person name="Hamada M."/>
            <person name="Matsumoto R."/>
            <person name="Kobayashi T."/>
        </authorList>
    </citation>
    <scope>NUCLEOTIDE SEQUENCE</scope>
    <source>
        <strain evidence="1">SH18-1</strain>
    </source>
</reference>
<dbReference type="EMBL" id="BRLB01000001">
    <property type="protein sequence ID" value="GKX27812.1"/>
    <property type="molecule type" value="Genomic_DNA"/>
</dbReference>
<dbReference type="RefSeq" id="WP_281811497.1">
    <property type="nucleotide sequence ID" value="NZ_BRLB01000001.1"/>
</dbReference>
<name>A0A9W6DDZ0_9FIRM</name>
<evidence type="ECO:0000313" key="2">
    <source>
        <dbReference type="Proteomes" id="UP001144256"/>
    </source>
</evidence>
<accession>A0A9W6DDZ0</accession>